<dbReference type="PROSITE" id="PS50190">
    <property type="entry name" value="SEC7"/>
    <property type="match status" value="1"/>
</dbReference>
<dbReference type="PROSITE" id="PS50096">
    <property type="entry name" value="IQ"/>
    <property type="match status" value="1"/>
</dbReference>
<dbReference type="GO" id="GO:0032012">
    <property type="term" value="P:regulation of ARF protein signal transduction"/>
    <property type="evidence" value="ECO:0007669"/>
    <property type="project" value="InterPro"/>
</dbReference>
<dbReference type="InterPro" id="IPR011993">
    <property type="entry name" value="PH-like_dom_sf"/>
</dbReference>
<dbReference type="InterPro" id="IPR033742">
    <property type="entry name" value="IQSEC_PH"/>
</dbReference>
<sequence>MLDSELYPRAGDSHHGPHGHHHHHHHHHHHYKSPHQRHYHHSPSPHHHHHQERERKSRSSPRHHHLQHSDGEKLKYQNAFGGSVGNIGGAVSSSEKYHKYFPHNLLSGGTGSGTGGGGGYFDLSDKLDSLHLGSGSRGSEKSSLLSGSGGSSVLSAGGDSNNNHQQHHGGSGSASVLSDTTAAGSGSNVSGGSSKKRTIVLVGDGRSRVRRVVRTQTRQITVVSYSGRKKETETHTSHHATIVSFPQKIDRPAQIYSTHHHHPSSGGSVASNNGLLASGGSSSLGSSSLCGIGPGGGSYVYVHQQQPQQQQQQQQNHQQSTQHYVSPQQLTYHLHSATGAATGNGYHHHGSHQNIATPTLHKKGSIRSNGDVLKRTRVQNAYELSQDLLDKQIELLERKYGGVKARNAALTIQRAFRHYTMVKKFASITAMAKAEKRMSRRVQQQQQSQQQQQQQQSDLDMMHHHLQPATALEDGQIYATEDGTMVGQQRVCATISATPPGTLHHRVTPVRSMSLRERRLDSSPIPRSQSGTASPAPVPITSWSQSPTQLVTGAATAQQQQQQQYSHPHVNILHQQQAQLAGYGYTPAVSAQSHAVVMHHHPHPHQQHQQQQYQSQYGSQDLNVSGTSSGSQLDSTVSSMNLSWNSQTASTHQSPYTPHYTAAQIYMRPRGIGIGSSGGSSGSTSSAGGRKVPPEVPKRTSSITGPGGQQHTPSRSLRPNGLCKTAENGSLSSVQSSGSDSSASAAGVGIEMIGGGGGGGSSDRSSSPQWKRKGPGSSQSGSITLLPAQSPDHMLLSATDGTTVVGGAAGRSIHSTVATATATATAASGVSTGGGSSANVTITSIESECLSSHTSAAQYSMMEQHDQIVHTPTSYKVSETIRKRQYRVGLNLFNKKPERGITYLIRKGFLENTPQGVARFLITRKGLSRQMIGEYLGNLQNQFNMAVLDCFAGELDLSGMQVDVALRKFQGYFRMPGEAQKIERLMEVFSARYCQCNSDIVARLRSHDTVFVLAFAIIMLNTDLHTPNLKPERRMRCDDFVKNLRGIDDCHDIDRDMLNGIYERVKANEFKPGSDHVTQVMKVQATIVGKKPNLALPHRRLVCYCRLYEIPDINKKERPGVHQREVFLFNDLLVITKIFSKKKSSVTYTFRNSYTLCGMVVTLLDVPNYQFCIRLSQKVDGKVLVTFNARNEHDRCKFAEDLRESISEMDEMETLRIEAELERQKSARGGTRTTNSENRDSGVADVEVCAGPYPGAGVPGGLVPGSVGGVSPNECGLAHTHSEAQLKRSALSNSLLDMHEQFGNEKPQRRGSVGSLDSGMSISFQSTSASTGSRSDIKVRMLPHSNTSGQIIMHAGQHPAALMGAIYHQQIHHHQQHHHSQQQQQHHHPVVGQSSTTGGGVIVSVGQPGSSQQQQQLHHHPGGQPTTGVQQQHQAASAMNNNGMAMVGGTSTTSIGNPNNSLSTQSGAIHRRERKPSRTEDAATVAALALAASAGVSSAMAVASSSSSSATGGGGPNSSNSTATGGNYGRSTEV</sequence>
<evidence type="ECO:0000313" key="9">
    <source>
        <dbReference type="Proteomes" id="UP000076407"/>
    </source>
</evidence>
<evidence type="ECO:0000256" key="4">
    <source>
        <dbReference type="ARBA" id="ARBA00022553"/>
    </source>
</evidence>
<comment type="subcellular location">
    <subcellularLocation>
        <location evidence="1">Cytoplasm</location>
    </subcellularLocation>
</comment>
<feature type="compositionally biased region" description="Low complexity" evidence="6">
    <location>
        <begin position="304"/>
        <end position="323"/>
    </location>
</feature>
<dbReference type="GO" id="GO:0005737">
    <property type="term" value="C:cytoplasm"/>
    <property type="evidence" value="ECO:0007669"/>
    <property type="project" value="UniProtKB-SubCell"/>
</dbReference>
<comment type="similarity">
    <text evidence="2">Belongs to the BRAG family.</text>
</comment>
<evidence type="ECO:0000256" key="5">
    <source>
        <dbReference type="ARBA" id="ARBA00023054"/>
    </source>
</evidence>
<keyword evidence="5" id="KW-0175">Coiled coil</keyword>
<feature type="compositionally biased region" description="Polar residues" evidence="6">
    <location>
        <begin position="1318"/>
        <end position="1334"/>
    </location>
</feature>
<dbReference type="SMART" id="SM00222">
    <property type="entry name" value="Sec7"/>
    <property type="match status" value="1"/>
</dbReference>
<feature type="compositionally biased region" description="Basic residues" evidence="6">
    <location>
        <begin position="1370"/>
        <end position="1389"/>
    </location>
</feature>
<keyword evidence="4" id="KW-0597">Phosphoprotein</keyword>
<feature type="region of interest" description="Disordered" evidence="6">
    <location>
        <begin position="1496"/>
        <end position="1534"/>
    </location>
</feature>
<dbReference type="FunFam" id="1.10.1000.11:FF:000009">
    <property type="entry name" value="IQ motif and SEC7 domain-containing protein"/>
    <property type="match status" value="1"/>
</dbReference>
<evidence type="ECO:0000256" key="1">
    <source>
        <dbReference type="ARBA" id="ARBA00004496"/>
    </source>
</evidence>
<feature type="compositionally biased region" description="Gly residues" evidence="6">
    <location>
        <begin position="752"/>
        <end position="761"/>
    </location>
</feature>
<feature type="compositionally biased region" description="Polar residues" evidence="6">
    <location>
        <begin position="699"/>
        <end position="717"/>
    </location>
</feature>
<feature type="region of interest" description="Disordered" evidence="6">
    <location>
        <begin position="1304"/>
        <end position="1336"/>
    </location>
</feature>
<keyword evidence="3" id="KW-0963">Cytoplasm</keyword>
<evidence type="ECO:0000256" key="2">
    <source>
        <dbReference type="ARBA" id="ARBA00006248"/>
    </source>
</evidence>
<dbReference type="FunFam" id="2.30.29.30:FF:000004">
    <property type="entry name" value="IQ motif and SEC7 domain-containing protein 1"/>
    <property type="match status" value="1"/>
</dbReference>
<feature type="compositionally biased region" description="Polar residues" evidence="6">
    <location>
        <begin position="1450"/>
        <end position="1467"/>
    </location>
</feature>
<feature type="region of interest" description="Disordered" evidence="6">
    <location>
        <begin position="339"/>
        <end position="368"/>
    </location>
</feature>
<feature type="compositionally biased region" description="Low complexity" evidence="6">
    <location>
        <begin position="184"/>
        <end position="193"/>
    </location>
</feature>
<evidence type="ECO:0000313" key="8">
    <source>
        <dbReference type="EnsemblMetazoa" id="AQUA016490-PC"/>
    </source>
</evidence>
<feature type="region of interest" description="Disordered" evidence="6">
    <location>
        <begin position="132"/>
        <end position="194"/>
    </location>
</feature>
<dbReference type="Pfam" id="PF16453">
    <property type="entry name" value="IQ_SEC7_PH"/>
    <property type="match status" value="1"/>
</dbReference>
<dbReference type="Gene3D" id="2.30.29.30">
    <property type="entry name" value="Pleckstrin-homology domain (PH domain)/Phosphotyrosine-binding domain (PTB)"/>
    <property type="match status" value="1"/>
</dbReference>
<dbReference type="Gene3D" id="1.10.1000.11">
    <property type="entry name" value="Arf Nucleotide-binding Site Opener,domain 2"/>
    <property type="match status" value="1"/>
</dbReference>
<dbReference type="VEuPathDB" id="VectorBase:AQUA016490"/>
<reference evidence="8" key="1">
    <citation type="submission" date="2020-05" db="UniProtKB">
        <authorList>
            <consortium name="EnsemblMetazoa"/>
        </authorList>
    </citation>
    <scope>IDENTIFICATION</scope>
    <source>
        <strain evidence="8">SANGQUA</strain>
    </source>
</reference>
<dbReference type="InterPro" id="IPR023394">
    <property type="entry name" value="Sec7_C_sf"/>
</dbReference>
<feature type="compositionally biased region" description="Low complexity" evidence="6">
    <location>
        <begin position="729"/>
        <end position="747"/>
    </location>
</feature>
<feature type="region of interest" description="Disordered" evidence="6">
    <location>
        <begin position="304"/>
        <end position="325"/>
    </location>
</feature>
<feature type="region of interest" description="Disordered" evidence="6">
    <location>
        <begin position="1"/>
        <end position="72"/>
    </location>
</feature>
<feature type="compositionally biased region" description="Gly residues" evidence="6">
    <location>
        <begin position="672"/>
        <end position="681"/>
    </location>
</feature>
<feature type="compositionally biased region" description="Polar residues" evidence="6">
    <location>
        <begin position="621"/>
        <end position="635"/>
    </location>
</feature>
<dbReference type="STRING" id="34691.A0A1Y9J0P7"/>
<dbReference type="PANTHER" id="PTHR10663">
    <property type="entry name" value="GUANYL-NUCLEOTIDE EXCHANGE FACTOR"/>
    <property type="match status" value="1"/>
</dbReference>
<dbReference type="CDD" id="cd13318">
    <property type="entry name" value="PH_IQSEC"/>
    <property type="match status" value="1"/>
</dbReference>
<feature type="region of interest" description="Disordered" evidence="6">
    <location>
        <begin position="598"/>
        <end position="635"/>
    </location>
</feature>
<dbReference type="Pfam" id="PF01369">
    <property type="entry name" value="Sec7"/>
    <property type="match status" value="1"/>
</dbReference>
<feature type="compositionally biased region" description="Polar residues" evidence="6">
    <location>
        <begin position="173"/>
        <end position="183"/>
    </location>
</feature>
<dbReference type="GO" id="GO:0005085">
    <property type="term" value="F:guanyl-nucleotide exchange factor activity"/>
    <property type="evidence" value="ECO:0007669"/>
    <property type="project" value="InterPro"/>
</dbReference>
<feature type="compositionally biased region" description="Low complexity" evidence="6">
    <location>
        <begin position="141"/>
        <end position="160"/>
    </location>
</feature>
<dbReference type="Proteomes" id="UP000076407">
    <property type="component" value="Unassembled WGS sequence"/>
</dbReference>
<feature type="compositionally biased region" description="Low complexity" evidence="6">
    <location>
        <begin position="1390"/>
        <end position="1449"/>
    </location>
</feature>
<feature type="compositionally biased region" description="Low complexity" evidence="6">
    <location>
        <begin position="1496"/>
        <end position="1510"/>
    </location>
</feature>
<feature type="region of interest" description="Disordered" evidence="6">
    <location>
        <begin position="671"/>
        <end position="786"/>
    </location>
</feature>
<evidence type="ECO:0000256" key="3">
    <source>
        <dbReference type="ARBA" id="ARBA00022490"/>
    </source>
</evidence>
<dbReference type="GO" id="GO:0030036">
    <property type="term" value="P:actin cytoskeleton organization"/>
    <property type="evidence" value="ECO:0007669"/>
    <property type="project" value="TreeGrafter"/>
</dbReference>
<feature type="compositionally biased region" description="Basic residues" evidence="6">
    <location>
        <begin position="16"/>
        <end position="50"/>
    </location>
</feature>
<feature type="region of interest" description="Disordered" evidence="6">
    <location>
        <begin position="497"/>
        <end position="544"/>
    </location>
</feature>
<dbReference type="CDD" id="cd00171">
    <property type="entry name" value="Sec7"/>
    <property type="match status" value="1"/>
</dbReference>
<feature type="compositionally biased region" description="Low complexity" evidence="6">
    <location>
        <begin position="443"/>
        <end position="457"/>
    </location>
</feature>
<dbReference type="InterPro" id="IPR035999">
    <property type="entry name" value="Sec7_dom_sf"/>
</dbReference>
<protein>
    <recommendedName>
        <fullName evidence="7">SEC7 domain-containing protein</fullName>
    </recommendedName>
</protein>
<dbReference type="SUPFAM" id="SSF48425">
    <property type="entry name" value="Sec7 domain"/>
    <property type="match status" value="1"/>
</dbReference>
<organism evidence="8 9">
    <name type="scientific">Anopheles quadriannulatus</name>
    <name type="common">Mosquito</name>
    <dbReference type="NCBI Taxonomy" id="34691"/>
    <lineage>
        <taxon>Eukaryota</taxon>
        <taxon>Metazoa</taxon>
        <taxon>Ecdysozoa</taxon>
        <taxon>Arthropoda</taxon>
        <taxon>Hexapoda</taxon>
        <taxon>Insecta</taxon>
        <taxon>Pterygota</taxon>
        <taxon>Neoptera</taxon>
        <taxon>Endopterygota</taxon>
        <taxon>Diptera</taxon>
        <taxon>Nematocera</taxon>
        <taxon>Culicoidea</taxon>
        <taxon>Culicidae</taxon>
        <taxon>Anophelinae</taxon>
        <taxon>Anopheles</taxon>
    </lineage>
</organism>
<dbReference type="FunFam" id="1.10.220.20:FF:000001">
    <property type="entry name" value="IQ motif and SEC7 domain-containing protein 1"/>
    <property type="match status" value="1"/>
</dbReference>
<proteinExistence type="inferred from homology"/>
<dbReference type="InterPro" id="IPR000904">
    <property type="entry name" value="Sec7_dom"/>
</dbReference>
<dbReference type="EnsemblMetazoa" id="AQUA016490-RC">
    <property type="protein sequence ID" value="AQUA016490-PC"/>
    <property type="gene ID" value="AQUA016490"/>
</dbReference>
<accession>A0A1Y9J0P7</accession>
<dbReference type="PANTHER" id="PTHR10663:SF342">
    <property type="entry name" value="FI21420P1"/>
    <property type="match status" value="1"/>
</dbReference>
<feature type="region of interest" description="Disordered" evidence="6">
    <location>
        <begin position="1221"/>
        <end position="1241"/>
    </location>
</feature>
<dbReference type="SUPFAM" id="SSF50729">
    <property type="entry name" value="PH domain-like"/>
    <property type="match status" value="1"/>
</dbReference>
<keyword evidence="9" id="KW-1185">Reference proteome</keyword>
<name>A0A1Y9J0P7_ANOQN</name>
<feature type="compositionally biased region" description="Low complexity" evidence="6">
    <location>
        <begin position="607"/>
        <end position="620"/>
    </location>
</feature>
<evidence type="ECO:0000259" key="7">
    <source>
        <dbReference type="PROSITE" id="PS50190"/>
    </source>
</evidence>
<feature type="region of interest" description="Disordered" evidence="6">
    <location>
        <begin position="1370"/>
        <end position="1481"/>
    </location>
</feature>
<feature type="region of interest" description="Disordered" evidence="6">
    <location>
        <begin position="226"/>
        <end position="248"/>
    </location>
</feature>
<dbReference type="Gene3D" id="1.10.220.20">
    <property type="match status" value="1"/>
</dbReference>
<evidence type="ECO:0000256" key="6">
    <source>
        <dbReference type="SAM" id="MobiDB-lite"/>
    </source>
</evidence>
<feature type="region of interest" description="Disordered" evidence="6">
    <location>
        <begin position="436"/>
        <end position="459"/>
    </location>
</feature>
<feature type="domain" description="SEC7" evidence="7">
    <location>
        <begin position="882"/>
        <end position="1068"/>
    </location>
</feature>